<keyword evidence="6" id="KW-0769">Symport</keyword>
<feature type="transmembrane region" description="Helical" evidence="10">
    <location>
        <begin position="82"/>
        <end position="101"/>
    </location>
</feature>
<feature type="transmembrane region" description="Helical" evidence="10">
    <location>
        <begin position="171"/>
        <end position="193"/>
    </location>
</feature>
<feature type="transmembrane region" description="Helical" evidence="10">
    <location>
        <begin position="199"/>
        <end position="222"/>
    </location>
</feature>
<feature type="transmembrane region" description="Helical" evidence="10">
    <location>
        <begin position="320"/>
        <end position="342"/>
    </location>
</feature>
<evidence type="ECO:0000256" key="10">
    <source>
        <dbReference type="SAM" id="Phobius"/>
    </source>
</evidence>
<dbReference type="PRINTS" id="PR00171">
    <property type="entry name" value="SUGRTRNSPORT"/>
</dbReference>
<evidence type="ECO:0000313" key="13">
    <source>
        <dbReference type="Proteomes" id="UP001174677"/>
    </source>
</evidence>
<feature type="domain" description="Major facilitator superfamily (MFS) profile" evidence="11">
    <location>
        <begin position="26"/>
        <end position="478"/>
    </location>
</feature>
<dbReference type="InterPro" id="IPR003663">
    <property type="entry name" value="Sugar/inositol_transpt"/>
</dbReference>
<evidence type="ECO:0000256" key="9">
    <source>
        <dbReference type="RuleBase" id="RU003346"/>
    </source>
</evidence>
<dbReference type="InterPro" id="IPR044778">
    <property type="entry name" value="MFS_STP/MST-like_plant"/>
</dbReference>
<gene>
    <name evidence="12" type="ORF">P3X46_016655</name>
</gene>
<feature type="transmembrane region" description="Helical" evidence="10">
    <location>
        <begin position="284"/>
        <end position="308"/>
    </location>
</feature>
<evidence type="ECO:0000256" key="1">
    <source>
        <dbReference type="ARBA" id="ARBA00004141"/>
    </source>
</evidence>
<keyword evidence="13" id="KW-1185">Reference proteome</keyword>
<dbReference type="CDD" id="cd17361">
    <property type="entry name" value="MFS_STP"/>
    <property type="match status" value="1"/>
</dbReference>
<dbReference type="NCBIfam" id="TIGR00879">
    <property type="entry name" value="SP"/>
    <property type="match status" value="1"/>
</dbReference>
<dbReference type="SUPFAM" id="SSF103473">
    <property type="entry name" value="MFS general substrate transporter"/>
    <property type="match status" value="1"/>
</dbReference>
<dbReference type="PROSITE" id="PS50850">
    <property type="entry name" value="MFS"/>
    <property type="match status" value="1"/>
</dbReference>
<protein>
    <recommendedName>
        <fullName evidence="11">Major facilitator superfamily (MFS) profile domain-containing protein</fullName>
    </recommendedName>
</protein>
<feature type="transmembrane region" description="Helical" evidence="10">
    <location>
        <begin position="113"/>
        <end position="131"/>
    </location>
</feature>
<evidence type="ECO:0000256" key="2">
    <source>
        <dbReference type="ARBA" id="ARBA00010992"/>
    </source>
</evidence>
<evidence type="ECO:0000259" key="11">
    <source>
        <dbReference type="PROSITE" id="PS50850"/>
    </source>
</evidence>
<organism evidence="12 13">
    <name type="scientific">Hevea brasiliensis</name>
    <name type="common">Para rubber tree</name>
    <name type="synonym">Siphonia brasiliensis</name>
    <dbReference type="NCBI Taxonomy" id="3981"/>
    <lineage>
        <taxon>Eukaryota</taxon>
        <taxon>Viridiplantae</taxon>
        <taxon>Streptophyta</taxon>
        <taxon>Embryophyta</taxon>
        <taxon>Tracheophyta</taxon>
        <taxon>Spermatophyta</taxon>
        <taxon>Magnoliopsida</taxon>
        <taxon>eudicotyledons</taxon>
        <taxon>Gunneridae</taxon>
        <taxon>Pentapetalae</taxon>
        <taxon>rosids</taxon>
        <taxon>fabids</taxon>
        <taxon>Malpighiales</taxon>
        <taxon>Euphorbiaceae</taxon>
        <taxon>Crotonoideae</taxon>
        <taxon>Micrandreae</taxon>
        <taxon>Hevea</taxon>
    </lineage>
</organism>
<feature type="transmembrane region" description="Helical" evidence="10">
    <location>
        <begin position="453"/>
        <end position="474"/>
    </location>
</feature>
<dbReference type="InterPro" id="IPR020846">
    <property type="entry name" value="MFS_dom"/>
</dbReference>
<dbReference type="InterPro" id="IPR045262">
    <property type="entry name" value="STP/PLT_plant"/>
</dbReference>
<dbReference type="Proteomes" id="UP001174677">
    <property type="component" value="Chromosome 9"/>
</dbReference>
<evidence type="ECO:0000256" key="4">
    <source>
        <dbReference type="ARBA" id="ARBA00022597"/>
    </source>
</evidence>
<reference evidence="12" key="1">
    <citation type="journal article" date="2023" name="Plant Biotechnol. J.">
        <title>Chromosome-level wild Hevea brasiliensis genome provides new tools for genomic-assisted breeding and valuable loci to elevate rubber yield.</title>
        <authorList>
            <person name="Cheng H."/>
            <person name="Song X."/>
            <person name="Hu Y."/>
            <person name="Wu T."/>
            <person name="Yang Q."/>
            <person name="An Z."/>
            <person name="Feng S."/>
            <person name="Deng Z."/>
            <person name="Wu W."/>
            <person name="Zeng X."/>
            <person name="Tu M."/>
            <person name="Wang X."/>
            <person name="Huang H."/>
        </authorList>
    </citation>
    <scope>NUCLEOTIDE SEQUENCE</scope>
    <source>
        <strain evidence="12">MT/VB/25A 57/8</strain>
    </source>
</reference>
<dbReference type="EMBL" id="JARPOI010000009">
    <property type="protein sequence ID" value="KAJ9173532.1"/>
    <property type="molecule type" value="Genomic_DNA"/>
</dbReference>
<keyword evidence="5 10" id="KW-0812">Transmembrane</keyword>
<dbReference type="InterPro" id="IPR005828">
    <property type="entry name" value="MFS_sugar_transport-like"/>
</dbReference>
<dbReference type="PANTHER" id="PTHR23500">
    <property type="entry name" value="SOLUTE CARRIER FAMILY 2, FACILITATED GLUCOSE TRANSPORTER"/>
    <property type="match status" value="1"/>
</dbReference>
<evidence type="ECO:0000313" key="12">
    <source>
        <dbReference type="EMBL" id="KAJ9173532.1"/>
    </source>
</evidence>
<dbReference type="InterPro" id="IPR005829">
    <property type="entry name" value="Sugar_transporter_CS"/>
</dbReference>
<keyword evidence="4" id="KW-0762">Sugar transport</keyword>
<keyword evidence="7 10" id="KW-1133">Transmembrane helix</keyword>
<comment type="similarity">
    <text evidence="2 9">Belongs to the major facilitator superfamily. Sugar transporter (TC 2.A.1.1) family.</text>
</comment>
<dbReference type="Pfam" id="PF00083">
    <property type="entry name" value="Sugar_tr"/>
    <property type="match status" value="1"/>
</dbReference>
<accession>A0ABQ9M209</accession>
<feature type="transmembrane region" description="Helical" evidence="10">
    <location>
        <begin position="23"/>
        <end position="48"/>
    </location>
</feature>
<keyword evidence="8 10" id="KW-0472">Membrane</keyword>
<dbReference type="Gene3D" id="1.20.1250.20">
    <property type="entry name" value="MFS general substrate transporter like domains"/>
    <property type="match status" value="1"/>
</dbReference>
<feature type="transmembrane region" description="Helical" evidence="10">
    <location>
        <begin position="354"/>
        <end position="373"/>
    </location>
</feature>
<evidence type="ECO:0000256" key="6">
    <source>
        <dbReference type="ARBA" id="ARBA00022847"/>
    </source>
</evidence>
<name>A0ABQ9M209_HEVBR</name>
<dbReference type="InterPro" id="IPR036259">
    <property type="entry name" value="MFS_trans_sf"/>
</dbReference>
<keyword evidence="3 9" id="KW-0813">Transport</keyword>
<dbReference type="PROSITE" id="PS00217">
    <property type="entry name" value="SUGAR_TRANSPORT_2"/>
    <property type="match status" value="1"/>
</dbReference>
<comment type="subcellular location">
    <subcellularLocation>
        <location evidence="1">Membrane</location>
        <topology evidence="1">Multi-pass membrane protein</topology>
    </subcellularLocation>
</comment>
<dbReference type="PROSITE" id="PS00216">
    <property type="entry name" value="SUGAR_TRANSPORT_1"/>
    <property type="match status" value="1"/>
</dbReference>
<feature type="transmembrane region" description="Helical" evidence="10">
    <location>
        <begin position="385"/>
        <end position="406"/>
    </location>
</feature>
<proteinExistence type="inferred from homology"/>
<evidence type="ECO:0000256" key="7">
    <source>
        <dbReference type="ARBA" id="ARBA00022989"/>
    </source>
</evidence>
<evidence type="ECO:0000256" key="5">
    <source>
        <dbReference type="ARBA" id="ARBA00022692"/>
    </source>
</evidence>
<evidence type="ECO:0000256" key="8">
    <source>
        <dbReference type="ARBA" id="ARBA00023136"/>
    </source>
</evidence>
<feature type="transmembrane region" description="Helical" evidence="10">
    <location>
        <begin position="427"/>
        <end position="447"/>
    </location>
</feature>
<dbReference type="PANTHER" id="PTHR23500:SF477">
    <property type="entry name" value="MAJOR FACILITATOR SUPERFAMILY (MFS) PROFILE DOMAIN-CONTAINING PROTEIN"/>
    <property type="match status" value="1"/>
</dbReference>
<sequence>MAGGVITPATSGKDYPGNLTRSVIITCVIAATGGLIFGYDLGISGGVISMDSFLKKFFPAIYEKQQSTKPSDNQYCTFNDQILTLFTSSLYLAALFSSLCASTITRVMGRRASMFFGGLLFAAGSLFNGFASKVWMLIVGRLLLGFGIGCANQSVPIYLSEVAPCRYRGALNQLFQLTITIGILVANLLNYFFAKVGGWGWRLSLGGAIVPAFIIMLGSCVLPETPNSLIERGHIDQAKNKLIKLRGVSNVDEEFNDLIAASEASKLVEHPWSNITKRKYRPQLTMAICIPMFQQLTGMNMIVFYAPVLFQTIGFKTEASLMSSLITGIVNSLATLVSIFTVDKVGRRTLYLEGSIQLFICQIVVAIAIGAKFGFGGNPGELPKLYAAFVVVVICIFVAGFAWSWGPLSWLVPSEIFPLEIRSAAQSITVSVNMIFTFVIAQVFTLLLCKLRFFMFLLFAVFIVIMAIFMYYLLPETKGIPIEEMVVVWKSHPVWKSYFDQSSASASLEMGNKDKDTC</sequence>
<comment type="caution">
    <text evidence="12">The sequence shown here is derived from an EMBL/GenBank/DDBJ whole genome shotgun (WGS) entry which is preliminary data.</text>
</comment>
<evidence type="ECO:0000256" key="3">
    <source>
        <dbReference type="ARBA" id="ARBA00022448"/>
    </source>
</evidence>